<evidence type="ECO:0000256" key="7">
    <source>
        <dbReference type="ARBA" id="ARBA00023002"/>
    </source>
</evidence>
<keyword evidence="9" id="KW-1185">Reference proteome</keyword>
<dbReference type="Pfam" id="PF02219">
    <property type="entry name" value="MTHFR"/>
    <property type="match status" value="1"/>
</dbReference>
<comment type="similarity">
    <text evidence="3">Belongs to the methylenetetrahydrofolate reductase family.</text>
</comment>
<keyword evidence="5" id="KW-0274">FAD</keyword>
<sequence length="338" mass="36933">MPKINDLIAQKAAKGEDWVSYEYFPPRSEQGVKNLEARFERMKAARMPLFCDMTWGAGGSTSDLTMELTLKMKQLGLEPNMHLTCTNVAKADVVKALKTCRDNGVANIVALRGDPPVGQDKWEATEGGFECALDLVKFIRETHGDYFCLSVAGYPEGHPDTIVHKVFVCPDASFKLEMDYLKKKVDAGADMIITQMFFDASTYGAFLKECRKCGIDVPVVPGIMLVQAAGGFRKMTTMCKTRVPEAVAKAVDTRASDDAELKSYGVDLGVEMSHQLLKYGAPGLHFYTLNLEKSTLAIADRVAADRAKAAKGEPDWLKLAVGVAAVAGLFAFALKKRA</sequence>
<proteinExistence type="inferred from homology"/>
<protein>
    <submittedName>
        <fullName evidence="8">Uncharacterized protein</fullName>
    </submittedName>
</protein>
<evidence type="ECO:0000313" key="9">
    <source>
        <dbReference type="Proteomes" id="UP000002729"/>
    </source>
</evidence>
<comment type="cofactor">
    <cofactor evidence="1">
        <name>FAD</name>
        <dbReference type="ChEBI" id="CHEBI:57692"/>
    </cofactor>
</comment>
<evidence type="ECO:0000256" key="3">
    <source>
        <dbReference type="ARBA" id="ARBA00006743"/>
    </source>
</evidence>
<reference evidence="8 9" key="1">
    <citation type="journal article" date="2011" name="Proc. Natl. Acad. Sci. U.S.A.">
        <title>Niche of harmful alga Aureococcus anophagefferens revealed through ecogenomics.</title>
        <authorList>
            <person name="Gobler C.J."/>
            <person name="Berry D.L."/>
            <person name="Dyhrman S.T."/>
            <person name="Wilhelm S.W."/>
            <person name="Salamov A."/>
            <person name="Lobanov A.V."/>
            <person name="Zhang Y."/>
            <person name="Collier J.L."/>
            <person name="Wurch L.L."/>
            <person name="Kustka A.B."/>
            <person name="Dill B.D."/>
            <person name="Shah M."/>
            <person name="VerBerkmoes N.C."/>
            <person name="Kuo A."/>
            <person name="Terry A."/>
            <person name="Pangilinan J."/>
            <person name="Lindquist E.A."/>
            <person name="Lucas S."/>
            <person name="Paulsen I.T."/>
            <person name="Hattenrath-Lehmann T.K."/>
            <person name="Talmage S.C."/>
            <person name="Walker E.A."/>
            <person name="Koch F."/>
            <person name="Burson A.M."/>
            <person name="Marcoval M.A."/>
            <person name="Tang Y.Z."/>
            <person name="Lecleir G.R."/>
            <person name="Coyne K.J."/>
            <person name="Berg G.M."/>
            <person name="Bertrand E.M."/>
            <person name="Saito M.A."/>
            <person name="Gladyshev V.N."/>
            <person name="Grigoriev I.V."/>
        </authorList>
    </citation>
    <scope>NUCLEOTIDE SEQUENCE [LARGE SCALE GENOMIC DNA]</scope>
    <source>
        <strain evidence="9">CCMP 1984</strain>
    </source>
</reference>
<dbReference type="EMBL" id="GL833122">
    <property type="protein sequence ID" value="EGB11566.1"/>
    <property type="molecule type" value="Genomic_DNA"/>
</dbReference>
<dbReference type="PANTHER" id="PTHR45754">
    <property type="entry name" value="METHYLENETETRAHYDROFOLATE REDUCTASE"/>
    <property type="match status" value="1"/>
</dbReference>
<evidence type="ECO:0000256" key="4">
    <source>
        <dbReference type="ARBA" id="ARBA00022630"/>
    </source>
</evidence>
<dbReference type="OMA" id="EMHPQAR"/>
<organism evidence="9">
    <name type="scientific">Aureococcus anophagefferens</name>
    <name type="common">Harmful bloom alga</name>
    <dbReference type="NCBI Taxonomy" id="44056"/>
    <lineage>
        <taxon>Eukaryota</taxon>
        <taxon>Sar</taxon>
        <taxon>Stramenopiles</taxon>
        <taxon>Ochrophyta</taxon>
        <taxon>Pelagophyceae</taxon>
        <taxon>Pelagomonadales</taxon>
        <taxon>Pelagomonadaceae</taxon>
        <taxon>Aureococcus</taxon>
    </lineage>
</organism>
<dbReference type="GO" id="GO:0009086">
    <property type="term" value="P:methionine biosynthetic process"/>
    <property type="evidence" value="ECO:0007669"/>
    <property type="project" value="TreeGrafter"/>
</dbReference>
<dbReference type="Proteomes" id="UP000002729">
    <property type="component" value="Unassembled WGS sequence"/>
</dbReference>
<dbReference type="InterPro" id="IPR029041">
    <property type="entry name" value="FAD-linked_oxidoreductase-like"/>
</dbReference>
<dbReference type="CDD" id="cd00537">
    <property type="entry name" value="MTHFR"/>
    <property type="match status" value="1"/>
</dbReference>
<dbReference type="InterPro" id="IPR003171">
    <property type="entry name" value="Mehydrof_redctse-like"/>
</dbReference>
<keyword evidence="6" id="KW-0521">NADP</keyword>
<dbReference type="UniPathway" id="UPA00193"/>
<dbReference type="SUPFAM" id="SSF51730">
    <property type="entry name" value="FAD-linked oxidoreductase"/>
    <property type="match status" value="1"/>
</dbReference>
<dbReference type="eggNOG" id="KOG0564">
    <property type="taxonomic scope" value="Eukaryota"/>
</dbReference>
<dbReference type="GO" id="GO:0071949">
    <property type="term" value="F:FAD binding"/>
    <property type="evidence" value="ECO:0007669"/>
    <property type="project" value="TreeGrafter"/>
</dbReference>
<evidence type="ECO:0000256" key="6">
    <source>
        <dbReference type="ARBA" id="ARBA00022857"/>
    </source>
</evidence>
<dbReference type="GO" id="GO:0035999">
    <property type="term" value="P:tetrahydrofolate interconversion"/>
    <property type="evidence" value="ECO:0007669"/>
    <property type="project" value="UniProtKB-UniPathway"/>
</dbReference>
<evidence type="ECO:0000256" key="2">
    <source>
        <dbReference type="ARBA" id="ARBA00004777"/>
    </source>
</evidence>
<dbReference type="InterPro" id="IPR004621">
    <property type="entry name" value="Fadh2_euk"/>
</dbReference>
<keyword evidence="4" id="KW-0285">Flavoprotein</keyword>
<dbReference type="NCBIfam" id="TIGR00677">
    <property type="entry name" value="fadh2_euk"/>
    <property type="match status" value="1"/>
</dbReference>
<dbReference type="InParanoid" id="F0XZS1"/>
<dbReference type="Gene3D" id="3.20.20.220">
    <property type="match status" value="1"/>
</dbReference>
<keyword evidence="7" id="KW-0560">Oxidoreductase</keyword>
<dbReference type="AlphaFoldDB" id="F0XZS1"/>
<dbReference type="PANTHER" id="PTHR45754:SF3">
    <property type="entry name" value="METHYLENETETRAHYDROFOLATE REDUCTASE (NADPH)"/>
    <property type="match status" value="1"/>
</dbReference>
<gene>
    <name evidence="8" type="ORF">AURANDRAFT_20828</name>
</gene>
<dbReference type="GO" id="GO:0005829">
    <property type="term" value="C:cytosol"/>
    <property type="evidence" value="ECO:0007669"/>
    <property type="project" value="TreeGrafter"/>
</dbReference>
<dbReference type="KEGG" id="aaf:AURANDRAFT_20828"/>
<evidence type="ECO:0000256" key="1">
    <source>
        <dbReference type="ARBA" id="ARBA00001974"/>
    </source>
</evidence>
<dbReference type="FunFam" id="3.20.20.220:FF:000002">
    <property type="entry name" value="Methylenetetrahydrofolate reductase"/>
    <property type="match status" value="1"/>
</dbReference>
<dbReference type="GeneID" id="20219355"/>
<dbReference type="GO" id="GO:0004489">
    <property type="term" value="F:methylenetetrahydrofolate reductase [NAD(P)H] activity"/>
    <property type="evidence" value="ECO:0007669"/>
    <property type="project" value="InterPro"/>
</dbReference>
<dbReference type="RefSeq" id="XP_009033922.1">
    <property type="nucleotide sequence ID" value="XM_009035674.1"/>
</dbReference>
<evidence type="ECO:0000256" key="5">
    <source>
        <dbReference type="ARBA" id="ARBA00022827"/>
    </source>
</evidence>
<dbReference type="OrthoDB" id="16284at2759"/>
<accession>F0XZS1</accession>
<comment type="pathway">
    <text evidence="2">One-carbon metabolism; tetrahydrofolate interconversion.</text>
</comment>
<name>F0XZS1_AURAN</name>
<evidence type="ECO:0000313" key="8">
    <source>
        <dbReference type="EMBL" id="EGB11566.1"/>
    </source>
</evidence>